<evidence type="ECO:0000313" key="2">
    <source>
        <dbReference type="Proteomes" id="UP000749040"/>
    </source>
</evidence>
<dbReference type="EMBL" id="JADKYB010000030">
    <property type="protein sequence ID" value="MBM9509952.1"/>
    <property type="molecule type" value="Genomic_DNA"/>
</dbReference>
<comment type="caution">
    <text evidence="1">The sequence shown here is derived from an EMBL/GenBank/DDBJ whole genome shotgun (WGS) entry which is preliminary data.</text>
</comment>
<proteinExistence type="predicted"/>
<reference evidence="1 2" key="1">
    <citation type="submission" date="2021-01" db="EMBL/GenBank/DDBJ databases">
        <title>Streptomyces acididurans sp. nov., isolated from a peat swamp forest soil.</title>
        <authorList>
            <person name="Chantavorakit T."/>
            <person name="Duangmal K."/>
        </authorList>
    </citation>
    <scope>NUCLEOTIDE SEQUENCE [LARGE SCALE GENOMIC DNA]</scope>
    <source>
        <strain evidence="1 2">KK5PA1</strain>
    </source>
</reference>
<organism evidence="1 2">
    <name type="scientific">Actinacidiphila acididurans</name>
    <dbReference type="NCBI Taxonomy" id="2784346"/>
    <lineage>
        <taxon>Bacteria</taxon>
        <taxon>Bacillati</taxon>
        <taxon>Actinomycetota</taxon>
        <taxon>Actinomycetes</taxon>
        <taxon>Kitasatosporales</taxon>
        <taxon>Streptomycetaceae</taxon>
        <taxon>Actinacidiphila</taxon>
    </lineage>
</organism>
<evidence type="ECO:0000313" key="1">
    <source>
        <dbReference type="EMBL" id="MBM9509952.1"/>
    </source>
</evidence>
<accession>A0ABS2U3P2</accession>
<name>A0ABS2U3P2_9ACTN</name>
<sequence>MTAPAPAATVVPPLDDEIEGIADDLTGIHPGVDLIRDGLLTLVQSGLTRGQTLTVLATLGGSEGADVVSLLAAVIARLANPDANPGLAGPGGLSAGDGDNARRIGEAIVTDVAYSWPRDLVGDAIAHIDPYAPAPYPADTHHDVAKGGETR</sequence>
<protein>
    <submittedName>
        <fullName evidence="1">Uncharacterized protein</fullName>
    </submittedName>
</protein>
<dbReference type="RefSeq" id="WP_205363534.1">
    <property type="nucleotide sequence ID" value="NZ_JADKYB010000030.1"/>
</dbReference>
<dbReference type="Proteomes" id="UP000749040">
    <property type="component" value="Unassembled WGS sequence"/>
</dbReference>
<keyword evidence="2" id="KW-1185">Reference proteome</keyword>
<gene>
    <name evidence="1" type="ORF">ITX44_36440</name>
</gene>